<keyword evidence="4" id="KW-1185">Reference proteome</keyword>
<proteinExistence type="predicted"/>
<comment type="caution">
    <text evidence="3">The sequence shown here is derived from an EMBL/GenBank/DDBJ whole genome shotgun (WGS) entry which is preliminary data.</text>
</comment>
<dbReference type="InterPro" id="IPR048977">
    <property type="entry name" value="SsfX3-like_N"/>
</dbReference>
<protein>
    <submittedName>
        <fullName evidence="3">Lipase</fullName>
    </submittedName>
</protein>
<dbReference type="InterPro" id="IPR036514">
    <property type="entry name" value="SGNH_hydro_sf"/>
</dbReference>
<reference evidence="3 4" key="1">
    <citation type="submission" date="2021-11" db="EMBL/GenBank/DDBJ databases">
        <authorList>
            <person name="Oh E.-T."/>
            <person name="Kim S.-B."/>
        </authorList>
    </citation>
    <scope>NUCLEOTIDE SEQUENCE [LARGE SCALE GENOMIC DNA]</scope>
    <source>
        <strain evidence="3 4">MMS20-SJTR3</strain>
    </source>
</reference>
<organism evidence="3 4">
    <name type="scientific">Paraburkholderia sejongensis</name>
    <dbReference type="NCBI Taxonomy" id="2886946"/>
    <lineage>
        <taxon>Bacteria</taxon>
        <taxon>Pseudomonadati</taxon>
        <taxon>Pseudomonadota</taxon>
        <taxon>Betaproteobacteria</taxon>
        <taxon>Burkholderiales</taxon>
        <taxon>Burkholderiaceae</taxon>
        <taxon>Paraburkholderia</taxon>
    </lineage>
</organism>
<dbReference type="EMBL" id="JAJITD010000023">
    <property type="protein sequence ID" value="MCC8397039.1"/>
    <property type="molecule type" value="Genomic_DNA"/>
</dbReference>
<accession>A0ABS8K4F3</accession>
<dbReference type="SUPFAM" id="SSF52266">
    <property type="entry name" value="SGNH hydrolase"/>
    <property type="match status" value="1"/>
</dbReference>
<feature type="domain" description="SsfX3-like N-terminal" evidence="2">
    <location>
        <begin position="12"/>
        <end position="142"/>
    </location>
</feature>
<dbReference type="Pfam" id="PF14606">
    <property type="entry name" value="Lipase_GDSL_3"/>
    <property type="match status" value="1"/>
</dbReference>
<evidence type="ECO:0000259" key="2">
    <source>
        <dbReference type="Pfam" id="PF21181"/>
    </source>
</evidence>
<evidence type="ECO:0000313" key="3">
    <source>
        <dbReference type="EMBL" id="MCC8397039.1"/>
    </source>
</evidence>
<feature type="domain" description="SGNH hydrolase-type esterase" evidence="1">
    <location>
        <begin position="171"/>
        <end position="270"/>
    </location>
</feature>
<name>A0ABS8K4F3_9BURK</name>
<evidence type="ECO:0000313" key="4">
    <source>
        <dbReference type="Proteomes" id="UP001431019"/>
    </source>
</evidence>
<dbReference type="Gene3D" id="2.60.120.260">
    <property type="entry name" value="Galactose-binding domain-like"/>
    <property type="match status" value="1"/>
</dbReference>
<gene>
    <name evidence="3" type="ORF">LJ656_31160</name>
</gene>
<evidence type="ECO:0000259" key="1">
    <source>
        <dbReference type="Pfam" id="PF14606"/>
    </source>
</evidence>
<dbReference type="Pfam" id="PF21181">
    <property type="entry name" value="SsfX3_N"/>
    <property type="match status" value="1"/>
</dbReference>
<sequence length="390" mass="42701">MITTLISHDLLRGALELERTERGIIPHRLPARARAQCADAQLAMAESQPSGVRLVFRTQATDIELDVLPTRYVYAGIPPRPAGVYDLLIDGRLVCQSRAGSGDIVTIDMATGTSSKQAGPFDTLRFAGLPGHDKRVEIWLPYNETAELVALRSNARVEPVVNDGRKIWLHHGSSISHGSNGDSPTSIWPALAASLGEVELINLGFGGSALLDPFTARTMRDTAADMISLKIGINLVNTDLMRLRAFTPAMHGFLDTIRDGHPTTPLLVVSPIYCPIHEHTPGPGAFDMDALATGKISFRATGDPAECKAGKLTLTVIRKELQRIVQQRATNDPHLRYLDGRELYGQQDFDELPLPDQLHPDGRAHRRIGERFASLAFGSEGLFSTVRRMR</sequence>
<dbReference type="Proteomes" id="UP001431019">
    <property type="component" value="Unassembled WGS sequence"/>
</dbReference>
<dbReference type="InterPro" id="IPR013830">
    <property type="entry name" value="SGNH_hydro"/>
</dbReference>
<dbReference type="RefSeq" id="WP_230513316.1">
    <property type="nucleotide sequence ID" value="NZ_JAJITD010000023.1"/>
</dbReference>
<dbReference type="Gene3D" id="3.40.50.1110">
    <property type="entry name" value="SGNH hydrolase"/>
    <property type="match status" value="1"/>
</dbReference>